<dbReference type="PANTHER" id="PTHR23037">
    <property type="entry name" value="CYTOKINE RECEPTOR"/>
    <property type="match status" value="1"/>
</dbReference>
<evidence type="ECO:0000256" key="1">
    <source>
        <dbReference type="ARBA" id="ARBA00004479"/>
    </source>
</evidence>
<protein>
    <recommendedName>
        <fullName evidence="9">Fibronectin type-III domain-containing protein</fullName>
    </recommendedName>
</protein>
<dbReference type="EMBL" id="UINC01157078">
    <property type="protein sequence ID" value="SVD53869.1"/>
    <property type="molecule type" value="Genomic_DNA"/>
</dbReference>
<accession>A0A382W579</accession>
<dbReference type="SMART" id="SM00060">
    <property type="entry name" value="FN3"/>
    <property type="match status" value="2"/>
</dbReference>
<evidence type="ECO:0000256" key="5">
    <source>
        <dbReference type="ARBA" id="ARBA00023157"/>
    </source>
</evidence>
<evidence type="ECO:0000256" key="7">
    <source>
        <dbReference type="ARBA" id="ARBA00023180"/>
    </source>
</evidence>
<feature type="region of interest" description="Disordered" evidence="8">
    <location>
        <begin position="253"/>
        <end position="280"/>
    </location>
</feature>
<feature type="non-terminal residue" evidence="10">
    <location>
        <position position="1"/>
    </location>
</feature>
<feature type="compositionally biased region" description="Basic and acidic residues" evidence="8">
    <location>
        <begin position="1"/>
        <end position="12"/>
    </location>
</feature>
<evidence type="ECO:0000259" key="9">
    <source>
        <dbReference type="PROSITE" id="PS50853"/>
    </source>
</evidence>
<dbReference type="InterPro" id="IPR003961">
    <property type="entry name" value="FN3_dom"/>
</dbReference>
<keyword evidence="3" id="KW-1133">Transmembrane helix</keyword>
<evidence type="ECO:0000256" key="6">
    <source>
        <dbReference type="ARBA" id="ARBA00023170"/>
    </source>
</evidence>
<feature type="compositionally biased region" description="Acidic residues" evidence="8">
    <location>
        <begin position="263"/>
        <end position="280"/>
    </location>
</feature>
<feature type="compositionally biased region" description="Basic and acidic residues" evidence="8">
    <location>
        <begin position="253"/>
        <end position="262"/>
    </location>
</feature>
<comment type="subcellular location">
    <subcellularLocation>
        <location evidence="1">Membrane</location>
        <topology evidence="1">Single-pass type I membrane protein</topology>
    </subcellularLocation>
</comment>
<feature type="compositionally biased region" description="Acidic residues" evidence="8">
    <location>
        <begin position="13"/>
        <end position="32"/>
    </location>
</feature>
<dbReference type="Gene3D" id="2.60.40.10">
    <property type="entry name" value="Immunoglobulins"/>
    <property type="match status" value="2"/>
</dbReference>
<reference evidence="10" key="1">
    <citation type="submission" date="2018-05" db="EMBL/GenBank/DDBJ databases">
        <authorList>
            <person name="Lanie J.A."/>
            <person name="Ng W.-L."/>
            <person name="Kazmierczak K.M."/>
            <person name="Andrzejewski T.M."/>
            <person name="Davidsen T.M."/>
            <person name="Wayne K.J."/>
            <person name="Tettelin H."/>
            <person name="Glass J.I."/>
            <person name="Rusch D."/>
            <person name="Podicherti R."/>
            <person name="Tsui H.-C.T."/>
            <person name="Winkler M.E."/>
        </authorList>
    </citation>
    <scope>NUCLEOTIDE SEQUENCE</scope>
</reference>
<organism evidence="10">
    <name type="scientific">marine metagenome</name>
    <dbReference type="NCBI Taxonomy" id="408172"/>
    <lineage>
        <taxon>unclassified sequences</taxon>
        <taxon>metagenomes</taxon>
        <taxon>ecological metagenomes</taxon>
    </lineage>
</organism>
<keyword evidence="6" id="KW-0675">Receptor</keyword>
<dbReference type="SUPFAM" id="SSF49265">
    <property type="entry name" value="Fibronectin type III"/>
    <property type="match status" value="1"/>
</dbReference>
<feature type="non-terminal residue" evidence="10">
    <location>
        <position position="280"/>
    </location>
</feature>
<keyword evidence="7" id="KW-0325">Glycoprotein</keyword>
<dbReference type="PANTHER" id="PTHR23037:SF35">
    <property type="entry name" value="FIBRONECTIN TYPE-III DOMAIN-CONTAINING PROTEIN"/>
    <property type="match status" value="1"/>
</dbReference>
<dbReference type="AlphaFoldDB" id="A0A382W579"/>
<feature type="domain" description="Fibronectin type-III" evidence="9">
    <location>
        <begin position="164"/>
        <end position="258"/>
    </location>
</feature>
<evidence type="ECO:0000256" key="3">
    <source>
        <dbReference type="ARBA" id="ARBA00022989"/>
    </source>
</evidence>
<dbReference type="Pfam" id="PF00041">
    <property type="entry name" value="fn3"/>
    <property type="match status" value="1"/>
</dbReference>
<name>A0A382W579_9ZZZZ</name>
<dbReference type="CDD" id="cd00063">
    <property type="entry name" value="FN3"/>
    <property type="match status" value="2"/>
</dbReference>
<keyword evidence="5" id="KW-1015">Disulfide bond</keyword>
<dbReference type="GO" id="GO:0004896">
    <property type="term" value="F:cytokine receptor activity"/>
    <property type="evidence" value="ECO:0007669"/>
    <property type="project" value="TreeGrafter"/>
</dbReference>
<sequence length="280" mass="31608">ENGDRDRDKGGEGEDGEREGDEGDGDRDDEDGDGKRDGDEGDDRERGSDDEGQVTGKPGGIKTGEVGEHSAVVWWSKPEKPKNAEFFYDIQLRKRINGKPTEWKQAVETTRNEIVLKELASGTLYEVRVRAWANKKPSQWRIREEAFLTKGEPAQKEEEARIPEIAEIRADDIGSRAGAAKWKLTREMDAKVAYDVQIRTRIKGKAGEWKHEAETTNNSIFIDGLEPDTIYEIRVRPCANKKAGEWKILEEAFRTRKEKGDEDRDDEGGDGERDGDEDGD</sequence>
<dbReference type="InterPro" id="IPR036116">
    <property type="entry name" value="FN3_sf"/>
</dbReference>
<feature type="domain" description="Fibronectin type-III" evidence="9">
    <location>
        <begin position="57"/>
        <end position="152"/>
    </location>
</feature>
<dbReference type="InterPro" id="IPR013783">
    <property type="entry name" value="Ig-like_fold"/>
</dbReference>
<evidence type="ECO:0000256" key="4">
    <source>
        <dbReference type="ARBA" id="ARBA00023136"/>
    </source>
</evidence>
<dbReference type="PROSITE" id="PS50853">
    <property type="entry name" value="FN3"/>
    <property type="match status" value="2"/>
</dbReference>
<dbReference type="GO" id="GO:0009897">
    <property type="term" value="C:external side of plasma membrane"/>
    <property type="evidence" value="ECO:0007669"/>
    <property type="project" value="TreeGrafter"/>
</dbReference>
<evidence type="ECO:0000313" key="10">
    <source>
        <dbReference type="EMBL" id="SVD53869.1"/>
    </source>
</evidence>
<evidence type="ECO:0000256" key="2">
    <source>
        <dbReference type="ARBA" id="ARBA00022692"/>
    </source>
</evidence>
<feature type="region of interest" description="Disordered" evidence="8">
    <location>
        <begin position="1"/>
        <end position="67"/>
    </location>
</feature>
<gene>
    <name evidence="10" type="ORF">METZ01_LOCUS406723</name>
</gene>
<proteinExistence type="predicted"/>
<evidence type="ECO:0000256" key="8">
    <source>
        <dbReference type="SAM" id="MobiDB-lite"/>
    </source>
</evidence>
<feature type="compositionally biased region" description="Basic and acidic residues" evidence="8">
    <location>
        <begin position="33"/>
        <end position="49"/>
    </location>
</feature>
<keyword evidence="2" id="KW-0812">Transmembrane</keyword>
<keyword evidence="4" id="KW-0472">Membrane</keyword>